<accession>A8SLU7</accession>
<sequence>MAMIVKDSIKELLGLETEVSEIEYSKNGLKRHLEKRKHYDVLKYLNHIKDIIENPDYVGLNTNGNKMALEYVKCYKKNILLVLKINRTKDKFFIISMYSINDYKLNSRKFSGRLRKVDKK</sequence>
<organism evidence="2 3">
    <name type="scientific">Parvimonas micra ATCC 33270</name>
    <dbReference type="NCBI Taxonomy" id="411465"/>
    <lineage>
        <taxon>Bacteria</taxon>
        <taxon>Bacillati</taxon>
        <taxon>Bacillota</taxon>
        <taxon>Tissierellia</taxon>
        <taxon>Tissierellales</taxon>
        <taxon>Peptoniphilaceae</taxon>
        <taxon>Parvimonas</taxon>
    </lineage>
</organism>
<name>A8SLU7_9FIRM</name>
<dbReference type="AlphaFoldDB" id="A8SLU7"/>
<dbReference type="Proteomes" id="UP000003162">
    <property type="component" value="Unassembled WGS sequence"/>
</dbReference>
<evidence type="ECO:0000313" key="3">
    <source>
        <dbReference type="Proteomes" id="UP000003162"/>
    </source>
</evidence>
<feature type="domain" description="Phage-Barnase-EndoU-ColicinE5/D-RelE like nuclease 3" evidence="1">
    <location>
        <begin position="5"/>
        <end position="106"/>
    </location>
</feature>
<protein>
    <recommendedName>
        <fullName evidence="1">Phage-Barnase-EndoU-ColicinE5/D-RelE like nuclease 3 domain-containing protein</fullName>
    </recommendedName>
</protein>
<gene>
    <name evidence="2" type="ORF">PEPMIC_01100</name>
</gene>
<comment type="caution">
    <text evidence="2">The sequence shown here is derived from an EMBL/GenBank/DDBJ whole genome shotgun (WGS) entry which is preliminary data.</text>
</comment>
<dbReference type="InterPro" id="IPR041301">
    <property type="entry name" value="PBECR3"/>
</dbReference>
<proteinExistence type="predicted"/>
<dbReference type="HOGENOM" id="CLU_143552_0_1_9"/>
<dbReference type="Pfam" id="PF18812">
    <property type="entry name" value="PBECR3"/>
    <property type="match status" value="1"/>
</dbReference>
<reference evidence="2 3" key="1">
    <citation type="submission" date="2007-09" db="EMBL/GenBank/DDBJ databases">
        <title>Draft genome sequence of Peptostreptococcus micros (ATCC 33270).</title>
        <authorList>
            <person name="Sudarsanam P."/>
            <person name="Ley R."/>
            <person name="Guruge J."/>
            <person name="Turnbaugh P.J."/>
            <person name="Mahowald M."/>
            <person name="Liep D."/>
            <person name="Gordon J."/>
        </authorList>
    </citation>
    <scope>NUCLEOTIDE SEQUENCE [LARGE SCALE GENOMIC DNA]</scope>
    <source>
        <strain evidence="2 3">ATCC 33270</strain>
    </source>
</reference>
<evidence type="ECO:0000313" key="2">
    <source>
        <dbReference type="EMBL" id="EDP23296.1"/>
    </source>
</evidence>
<evidence type="ECO:0000259" key="1">
    <source>
        <dbReference type="Pfam" id="PF18812"/>
    </source>
</evidence>
<dbReference type="EMBL" id="ABEE02000017">
    <property type="protein sequence ID" value="EDP23296.1"/>
    <property type="molecule type" value="Genomic_DNA"/>
</dbReference>
<reference evidence="2 3" key="2">
    <citation type="submission" date="2007-09" db="EMBL/GenBank/DDBJ databases">
        <authorList>
            <person name="Fulton L."/>
            <person name="Clifton S."/>
            <person name="Fulton B."/>
            <person name="Xu J."/>
            <person name="Minx P."/>
            <person name="Pepin K.H."/>
            <person name="Johnson M."/>
            <person name="Thiruvilangam P."/>
            <person name="Bhonagiri V."/>
            <person name="Nash W.E."/>
            <person name="Mardis E.R."/>
            <person name="Wilson R.K."/>
        </authorList>
    </citation>
    <scope>NUCLEOTIDE SEQUENCE [LARGE SCALE GENOMIC DNA]</scope>
    <source>
        <strain evidence="2 3">ATCC 33270</strain>
    </source>
</reference>